<evidence type="ECO:0000256" key="4">
    <source>
        <dbReference type="ARBA" id="ARBA00022723"/>
    </source>
</evidence>
<dbReference type="NCBIfam" id="TIGR01656">
    <property type="entry name" value="Histidinol-ppas"/>
    <property type="match status" value="1"/>
</dbReference>
<dbReference type="SUPFAM" id="SSF56784">
    <property type="entry name" value="HAD-like"/>
    <property type="match status" value="1"/>
</dbReference>
<keyword evidence="5" id="KW-0378">Hydrolase</keyword>
<dbReference type="Gene3D" id="3.40.50.1000">
    <property type="entry name" value="HAD superfamily/HAD-like"/>
    <property type="match status" value="1"/>
</dbReference>
<evidence type="ECO:0000256" key="7">
    <source>
        <dbReference type="ARBA" id="ARBA00031828"/>
    </source>
</evidence>
<evidence type="ECO:0000256" key="2">
    <source>
        <dbReference type="ARBA" id="ARBA00005628"/>
    </source>
</evidence>
<dbReference type="Pfam" id="PF13242">
    <property type="entry name" value="Hydrolase_like"/>
    <property type="match status" value="1"/>
</dbReference>
<sequence>VFLDRDGVINQALIRDGLPFSPTNMDEFSWVAGIKEATRELKRAGYKLFCATNQPDVGRGLQKRQVVESFHSNILKGLPLEKIYVCYHDDRDGCACRKPRPGMLLEASREYGLNLGESWLVGDRWKDIDAGYAAGCRTVFLNYDYDERLNRPPDHTIRRIDQLLPLIIGEIE</sequence>
<feature type="non-terminal residue" evidence="8">
    <location>
        <position position="1"/>
    </location>
</feature>
<evidence type="ECO:0000256" key="6">
    <source>
        <dbReference type="ARBA" id="ARBA00023277"/>
    </source>
</evidence>
<dbReference type="InterPro" id="IPR006549">
    <property type="entry name" value="HAD-SF_hydro_IIIA"/>
</dbReference>
<dbReference type="GO" id="GO:0005737">
    <property type="term" value="C:cytoplasm"/>
    <property type="evidence" value="ECO:0007669"/>
    <property type="project" value="UniProtKB-SubCell"/>
</dbReference>
<dbReference type="PANTHER" id="PTHR42891:SF1">
    <property type="entry name" value="D-GLYCERO-BETA-D-MANNO-HEPTOSE-1,7-BISPHOSPHATE 7-PHOSPHATASE"/>
    <property type="match status" value="1"/>
</dbReference>
<evidence type="ECO:0000256" key="1">
    <source>
        <dbReference type="ARBA" id="ARBA00004496"/>
    </source>
</evidence>
<comment type="similarity">
    <text evidence="2">Belongs to the GmhB family.</text>
</comment>
<dbReference type="EMBL" id="UINC01005290">
    <property type="protein sequence ID" value="SVA20369.1"/>
    <property type="molecule type" value="Genomic_DNA"/>
</dbReference>
<protein>
    <recommendedName>
        <fullName evidence="7">D,D-heptose 1,7-bisphosphate phosphatase</fullName>
    </recommendedName>
</protein>
<dbReference type="AlphaFoldDB" id="A0A381TWZ5"/>
<dbReference type="PANTHER" id="PTHR42891">
    <property type="entry name" value="D-GLYCERO-BETA-D-MANNO-HEPTOSE-1,7-BISPHOSPHATE 7-PHOSPHATASE"/>
    <property type="match status" value="1"/>
</dbReference>
<comment type="subcellular location">
    <subcellularLocation>
        <location evidence="1">Cytoplasm</location>
    </subcellularLocation>
</comment>
<keyword evidence="6" id="KW-0119">Carbohydrate metabolism</keyword>
<dbReference type="PIRSF" id="PIRSF004682">
    <property type="entry name" value="GmhB"/>
    <property type="match status" value="1"/>
</dbReference>
<name>A0A381TWZ5_9ZZZZ</name>
<dbReference type="InterPro" id="IPR023214">
    <property type="entry name" value="HAD_sf"/>
</dbReference>
<dbReference type="NCBIfam" id="TIGR01662">
    <property type="entry name" value="HAD-SF-IIIA"/>
    <property type="match status" value="1"/>
</dbReference>
<reference evidence="8" key="1">
    <citation type="submission" date="2018-05" db="EMBL/GenBank/DDBJ databases">
        <authorList>
            <person name="Lanie J.A."/>
            <person name="Ng W.-L."/>
            <person name="Kazmierczak K.M."/>
            <person name="Andrzejewski T.M."/>
            <person name="Davidsen T.M."/>
            <person name="Wayne K.J."/>
            <person name="Tettelin H."/>
            <person name="Glass J.I."/>
            <person name="Rusch D."/>
            <person name="Podicherti R."/>
            <person name="Tsui H.-C.T."/>
            <person name="Winkler M.E."/>
        </authorList>
    </citation>
    <scope>NUCLEOTIDE SEQUENCE</scope>
</reference>
<dbReference type="GO" id="GO:0046872">
    <property type="term" value="F:metal ion binding"/>
    <property type="evidence" value="ECO:0007669"/>
    <property type="project" value="UniProtKB-KW"/>
</dbReference>
<evidence type="ECO:0000256" key="5">
    <source>
        <dbReference type="ARBA" id="ARBA00022801"/>
    </source>
</evidence>
<organism evidence="8">
    <name type="scientific">marine metagenome</name>
    <dbReference type="NCBI Taxonomy" id="408172"/>
    <lineage>
        <taxon>unclassified sequences</taxon>
        <taxon>metagenomes</taxon>
        <taxon>ecological metagenomes</taxon>
    </lineage>
</organism>
<keyword evidence="3" id="KW-0963">Cytoplasm</keyword>
<proteinExistence type="inferred from homology"/>
<accession>A0A381TWZ5</accession>
<dbReference type="InterPro" id="IPR036412">
    <property type="entry name" value="HAD-like_sf"/>
</dbReference>
<dbReference type="GO" id="GO:0016791">
    <property type="term" value="F:phosphatase activity"/>
    <property type="evidence" value="ECO:0007669"/>
    <property type="project" value="InterPro"/>
</dbReference>
<evidence type="ECO:0000313" key="8">
    <source>
        <dbReference type="EMBL" id="SVA20369.1"/>
    </source>
</evidence>
<dbReference type="InterPro" id="IPR004446">
    <property type="entry name" value="Heptose_bisP_phosphatase"/>
</dbReference>
<evidence type="ECO:0000256" key="3">
    <source>
        <dbReference type="ARBA" id="ARBA00022490"/>
    </source>
</evidence>
<dbReference type="GO" id="GO:0005975">
    <property type="term" value="P:carbohydrate metabolic process"/>
    <property type="evidence" value="ECO:0007669"/>
    <property type="project" value="InterPro"/>
</dbReference>
<keyword evidence="4" id="KW-0479">Metal-binding</keyword>
<dbReference type="InterPro" id="IPR006543">
    <property type="entry name" value="Histidinol-phos"/>
</dbReference>
<gene>
    <name evidence="8" type="ORF">METZ01_LOCUS73223</name>
</gene>